<proteinExistence type="predicted"/>
<dbReference type="EMBL" id="CAKAEH010001305">
    <property type="protein sequence ID" value="CAG9534391.1"/>
    <property type="molecule type" value="Genomic_DNA"/>
</dbReference>
<sequence>MVMICGSDYDDSSDDSNHRGDGYNSGDGDSDDGESGSDYGDDGSDNDDYDDDSNRGSRIVVIMAIMIVIDGGIKEY</sequence>
<reference evidence="2" key="1">
    <citation type="submission" date="2021-09" db="EMBL/GenBank/DDBJ databases">
        <authorList>
            <consortium name="Pathogen Informatics"/>
        </authorList>
    </citation>
    <scope>NUCLEOTIDE SEQUENCE</scope>
</reference>
<gene>
    <name evidence="2" type="ORF">CJOHNSTONI_LOCUS4534</name>
</gene>
<protein>
    <submittedName>
        <fullName evidence="2">Uncharacterized protein</fullName>
    </submittedName>
</protein>
<comment type="caution">
    <text evidence="2">The sequence shown here is derived from an EMBL/GenBank/DDBJ whole genome shotgun (WGS) entry which is preliminary data.</text>
</comment>
<name>A0A8J2PZX6_9BILA</name>
<evidence type="ECO:0000313" key="3">
    <source>
        <dbReference type="Proteomes" id="UP000746747"/>
    </source>
</evidence>
<keyword evidence="3" id="KW-1185">Reference proteome</keyword>
<accession>A0A8J2PZX6</accession>
<feature type="region of interest" description="Disordered" evidence="1">
    <location>
        <begin position="1"/>
        <end position="54"/>
    </location>
</feature>
<feature type="compositionally biased region" description="Acidic residues" evidence="1">
    <location>
        <begin position="28"/>
        <end position="51"/>
    </location>
</feature>
<dbReference type="Proteomes" id="UP000746747">
    <property type="component" value="Unassembled WGS sequence"/>
</dbReference>
<dbReference type="AlphaFoldDB" id="A0A8J2PZX6"/>
<organism evidence="2 3">
    <name type="scientific">Cercopithifilaria johnstoni</name>
    <dbReference type="NCBI Taxonomy" id="2874296"/>
    <lineage>
        <taxon>Eukaryota</taxon>
        <taxon>Metazoa</taxon>
        <taxon>Ecdysozoa</taxon>
        <taxon>Nematoda</taxon>
        <taxon>Chromadorea</taxon>
        <taxon>Rhabditida</taxon>
        <taxon>Spirurina</taxon>
        <taxon>Spiruromorpha</taxon>
        <taxon>Filarioidea</taxon>
        <taxon>Onchocercidae</taxon>
        <taxon>Cercopithifilaria</taxon>
    </lineage>
</organism>
<evidence type="ECO:0000256" key="1">
    <source>
        <dbReference type="SAM" id="MobiDB-lite"/>
    </source>
</evidence>
<evidence type="ECO:0000313" key="2">
    <source>
        <dbReference type="EMBL" id="CAG9534391.1"/>
    </source>
</evidence>